<reference evidence="1" key="1">
    <citation type="submission" date="2020-02" db="EMBL/GenBank/DDBJ databases">
        <authorList>
            <person name="Palmer J.M."/>
        </authorList>
    </citation>
    <scope>NUCLEOTIDE SEQUENCE</scope>
    <source>
        <strain evidence="1">EPUS1.4</strain>
        <tissue evidence="1">Thallus</tissue>
    </source>
</reference>
<dbReference type="EMBL" id="JAACFV010000026">
    <property type="protein sequence ID" value="KAF7510787.1"/>
    <property type="molecule type" value="Genomic_DNA"/>
</dbReference>
<dbReference type="AlphaFoldDB" id="A0A8H7APU1"/>
<gene>
    <name evidence="1" type="ORF">GJ744_005887</name>
</gene>
<keyword evidence="2" id="KW-1185">Reference proteome</keyword>
<sequence>MQFLTSAPAWGTIKCIPGSRVFVKMSISGYTGSLDMRALYACVFTFYDKYTSSFPFHNKIPPSEIDPLQVKPTAYTSLPLSL</sequence>
<dbReference type="Proteomes" id="UP000606974">
    <property type="component" value="Unassembled WGS sequence"/>
</dbReference>
<proteinExistence type="predicted"/>
<protein>
    <submittedName>
        <fullName evidence="1">Uncharacterized protein</fullName>
    </submittedName>
</protein>
<evidence type="ECO:0000313" key="2">
    <source>
        <dbReference type="Proteomes" id="UP000606974"/>
    </source>
</evidence>
<organism evidence="1 2">
    <name type="scientific">Endocarpon pusillum</name>
    <dbReference type="NCBI Taxonomy" id="364733"/>
    <lineage>
        <taxon>Eukaryota</taxon>
        <taxon>Fungi</taxon>
        <taxon>Dikarya</taxon>
        <taxon>Ascomycota</taxon>
        <taxon>Pezizomycotina</taxon>
        <taxon>Eurotiomycetes</taxon>
        <taxon>Chaetothyriomycetidae</taxon>
        <taxon>Verrucariales</taxon>
        <taxon>Verrucariaceae</taxon>
        <taxon>Endocarpon</taxon>
    </lineage>
</organism>
<accession>A0A8H7APU1</accession>
<name>A0A8H7APU1_9EURO</name>
<comment type="caution">
    <text evidence="1">The sequence shown here is derived from an EMBL/GenBank/DDBJ whole genome shotgun (WGS) entry which is preliminary data.</text>
</comment>
<evidence type="ECO:0000313" key="1">
    <source>
        <dbReference type="EMBL" id="KAF7510787.1"/>
    </source>
</evidence>